<evidence type="ECO:0000313" key="2">
    <source>
        <dbReference type="Proteomes" id="UP000019276"/>
    </source>
</evidence>
<gene>
    <name evidence="1" type="ORF">DS2_17988</name>
</gene>
<evidence type="ECO:0000313" key="1">
    <source>
        <dbReference type="EMBL" id="EWH08313.1"/>
    </source>
</evidence>
<proteinExistence type="predicted"/>
<organism evidence="1 2">
    <name type="scientific">Catenovulum agarivorans DS-2</name>
    <dbReference type="NCBI Taxonomy" id="1328313"/>
    <lineage>
        <taxon>Bacteria</taxon>
        <taxon>Pseudomonadati</taxon>
        <taxon>Pseudomonadota</taxon>
        <taxon>Gammaproteobacteria</taxon>
        <taxon>Alteromonadales</taxon>
        <taxon>Alteromonadaceae</taxon>
        <taxon>Catenovulum</taxon>
    </lineage>
</organism>
<accession>W7QJI2</accession>
<comment type="caution">
    <text evidence="1">The sequence shown here is derived from an EMBL/GenBank/DDBJ whole genome shotgun (WGS) entry which is preliminary data.</text>
</comment>
<sequence length="157" mass="17983">MCKSSARLANKLQRQLELGILDESKVKAAKVFVEFSKQWQRLQLILECYPVLGEFSVHKLCVRPVERTFSEILVGVLGDDELIHVLRNCLKLIELLKSITDQTRIPHFCAFTAEYYASRQVSEKSVGYVVLTKELGEKIDTEFEQLLNTLCNPCLFS</sequence>
<dbReference type="EMBL" id="ARZY01000051">
    <property type="protein sequence ID" value="EWH08313.1"/>
    <property type="molecule type" value="Genomic_DNA"/>
</dbReference>
<protein>
    <submittedName>
        <fullName evidence="1">Uncharacterized protein</fullName>
    </submittedName>
</protein>
<keyword evidence="2" id="KW-1185">Reference proteome</keyword>
<dbReference type="Proteomes" id="UP000019276">
    <property type="component" value="Unassembled WGS sequence"/>
</dbReference>
<dbReference type="RefSeq" id="WP_035016376.1">
    <property type="nucleotide sequence ID" value="NZ_ARZY01000051.1"/>
</dbReference>
<reference evidence="1 2" key="1">
    <citation type="journal article" date="2014" name="Genome Announc.">
        <title>Draft Genome Sequence of the Agar-Degrading Bacterium Catenovulum sp. Strain DS-2, Isolated from Intestines of Haliotis diversicolor.</title>
        <authorList>
            <person name="Shan D."/>
            <person name="Li X."/>
            <person name="Gu Z."/>
            <person name="Wei G."/>
            <person name="Gao Z."/>
            <person name="Shao Z."/>
        </authorList>
    </citation>
    <scope>NUCLEOTIDE SEQUENCE [LARGE SCALE GENOMIC DNA]</scope>
    <source>
        <strain evidence="1 2">DS-2</strain>
    </source>
</reference>
<dbReference type="AlphaFoldDB" id="W7QJI2"/>
<name>W7QJI2_9ALTE</name>